<comment type="caution">
    <text evidence="1">The sequence shown here is derived from an EMBL/GenBank/DDBJ whole genome shotgun (WGS) entry which is preliminary data.</text>
</comment>
<sequence>MIITFPFEDDPYYSAPQPVSYTQSKSAALTTPALVKKYLDLARSVAGGVFPVGTNRFWHGGVHLKGTKPVRAVADGTIVAYRLDTDYTESALDALIKSSAPSAPSSKTKAKSKPAPLRQFSGSFVLIRHECEKNNGANPVNRYTGAHFYSLFANLMPARQLHDKALLPPFVTTGENILLVSALRGDEVTVLAVNGDAHRMAKVRATDINSGSAVEGWVEHMYLDLDPAKPLAVSAKVRLSYPIFALYACHPSERKWRTLDTVKVISHPVRAGEVIGYAEKTDSQSGALPDSFHFEIFTTDKGLLKPMKSLEPPGIVNPATSHQDYVDGSRSDGMGKVWLTRNADLARDRLIHDGVPATPDIIQFPAGSCFVSAIPVRKDGNPTDIPAKNVCFKLYDLSGTSYYAYASQAHATADGRDFVNNAWVTLTTDSDWIARGWQAYEDKELNTTDDAFVEDDDAVMQQILNAACKLPVALNLNDLHSEGVDAILRNTAVRFHTEWDKDHAVTRYQKLKTGGHPPLPQLTDAQFNAFLQDAERQQFWTEARVDTDGVSGPGLTPLPGKMDAKNWHYHPVGFLAQMRECLATDVHLSEEAFEQEIRSSWNTGLKLIEKRLKQLEPWKDANAVLPSPPAAMPVIVREYATTHDIHNVKHTKLWENFIYWFGVDPNTVASPETLHGSLAAAPAGHHVYAYLKGMRDFFRHLSMQRVVKGALGFEAGAWVHPATYPGRPLVPAQAEFQMECINIGCQYGLFFSAFSNTAPVDQNRMEVQLHEVAHLRNTAHAKDQTIALPAATSDPKNFNGRTAYGALAARVLAEFAPNRALANAENIAFFIESAKHEADITA</sequence>
<name>A0A7X1N7C2_9BURK</name>
<protein>
    <submittedName>
        <fullName evidence="1">Uncharacterized protein</fullName>
    </submittedName>
</protein>
<proteinExistence type="predicted"/>
<dbReference type="RefSeq" id="WP_152755701.1">
    <property type="nucleotide sequence ID" value="NZ_WHNP01000004.1"/>
</dbReference>
<organism evidence="1 2">
    <name type="scientific">Paraburkholderia franconis</name>
    <dbReference type="NCBI Taxonomy" id="2654983"/>
    <lineage>
        <taxon>Bacteria</taxon>
        <taxon>Pseudomonadati</taxon>
        <taxon>Pseudomonadota</taxon>
        <taxon>Betaproteobacteria</taxon>
        <taxon>Burkholderiales</taxon>
        <taxon>Burkholderiaceae</taxon>
        <taxon>Paraburkholderia</taxon>
    </lineage>
</organism>
<evidence type="ECO:0000313" key="1">
    <source>
        <dbReference type="EMBL" id="MPW16366.1"/>
    </source>
</evidence>
<dbReference type="SUPFAM" id="SSF55486">
    <property type="entry name" value="Metalloproteases ('zincins'), catalytic domain"/>
    <property type="match status" value="1"/>
</dbReference>
<accession>A0A7X1N7C2</accession>
<dbReference type="Gene3D" id="3.40.390.10">
    <property type="entry name" value="Collagenase (Catalytic Domain)"/>
    <property type="match status" value="1"/>
</dbReference>
<gene>
    <name evidence="1" type="ORF">GCT13_05320</name>
</gene>
<dbReference type="EMBL" id="WHNP01000004">
    <property type="protein sequence ID" value="MPW16366.1"/>
    <property type="molecule type" value="Genomic_DNA"/>
</dbReference>
<dbReference type="Proteomes" id="UP000484381">
    <property type="component" value="Unassembled WGS sequence"/>
</dbReference>
<reference evidence="1 2" key="1">
    <citation type="submission" date="2019-10" db="EMBL/GenBank/DDBJ databases">
        <title>Paraburkholderia sp. isolated from nodules of Mimosa pudica from Brazilian Atlantic Forest soils.</title>
        <authorList>
            <person name="Paulitsch F."/>
            <person name="Hungria M."/>
            <person name="Dall'Agnol R."/>
        </authorList>
    </citation>
    <scope>NUCLEOTIDE SEQUENCE [LARGE SCALE GENOMIC DNA]</scope>
    <source>
        <strain evidence="1 2">CNPSo 3157</strain>
    </source>
</reference>
<dbReference type="GO" id="GO:0008237">
    <property type="term" value="F:metallopeptidase activity"/>
    <property type="evidence" value="ECO:0007669"/>
    <property type="project" value="InterPro"/>
</dbReference>
<dbReference type="AlphaFoldDB" id="A0A7X1N7C2"/>
<dbReference type="Gene3D" id="2.70.70.10">
    <property type="entry name" value="Glucose Permease (Domain IIA)"/>
    <property type="match status" value="1"/>
</dbReference>
<keyword evidence="2" id="KW-1185">Reference proteome</keyword>
<dbReference type="InterPro" id="IPR011055">
    <property type="entry name" value="Dup_hybrid_motif"/>
</dbReference>
<evidence type="ECO:0000313" key="2">
    <source>
        <dbReference type="Proteomes" id="UP000484381"/>
    </source>
</evidence>
<dbReference type="InterPro" id="IPR024079">
    <property type="entry name" value="MetalloPept_cat_dom_sf"/>
</dbReference>